<dbReference type="OrthoDB" id="1771431at2"/>
<evidence type="ECO:0000313" key="2">
    <source>
        <dbReference type="Proteomes" id="UP000306409"/>
    </source>
</evidence>
<dbReference type="InterPro" id="IPR046678">
    <property type="entry name" value="DUF6548"/>
</dbReference>
<reference evidence="1 2" key="1">
    <citation type="submission" date="2020-09" db="EMBL/GenBank/DDBJ databases">
        <title>Characterization and genome sequencing of Ruminiclostridium sp. nov. MA18.</title>
        <authorList>
            <person name="Rettenmaier R."/>
            <person name="Kowollik M.-L."/>
            <person name="Liebl W."/>
            <person name="Zverlov V."/>
        </authorList>
    </citation>
    <scope>NUCLEOTIDE SEQUENCE [LARGE SCALE GENOMIC DNA]</scope>
    <source>
        <strain evidence="1 2">MA18</strain>
    </source>
</reference>
<dbReference type="Pfam" id="PF20185">
    <property type="entry name" value="DUF6548"/>
    <property type="match status" value="1"/>
</dbReference>
<dbReference type="EMBL" id="CP061336">
    <property type="protein sequence ID" value="QNU66514.1"/>
    <property type="molecule type" value="Genomic_DNA"/>
</dbReference>
<organism evidence="1 2">
    <name type="scientific">Ruminiclostridium herbifermentans</name>
    <dbReference type="NCBI Taxonomy" id="2488810"/>
    <lineage>
        <taxon>Bacteria</taxon>
        <taxon>Bacillati</taxon>
        <taxon>Bacillota</taxon>
        <taxon>Clostridia</taxon>
        <taxon>Eubacteriales</taxon>
        <taxon>Oscillospiraceae</taxon>
        <taxon>Ruminiclostridium</taxon>
    </lineage>
</organism>
<evidence type="ECO:0000313" key="1">
    <source>
        <dbReference type="EMBL" id="QNU66514.1"/>
    </source>
</evidence>
<dbReference type="AlphaFoldDB" id="A0A4U7J7D2"/>
<dbReference type="Proteomes" id="UP000306409">
    <property type="component" value="Chromosome"/>
</dbReference>
<accession>A0A4U7J7D2</accession>
<proteinExistence type="predicted"/>
<gene>
    <name evidence="1" type="ORF">EHE19_016895</name>
</gene>
<sequence>MSFFQQYKRLDNLCKDLFHSDKGISTYIENMEKCGYNAWRIVGFDTDLQMLKRYRHIRNLIAHEDDANESDYCDKSDEEWIIYFHERIIRCDDPLALYRKTIYAPAEISKAEKETNKPSTPIPIYKDNPNSSIIPHAVAFGFLIAIVVLFCMFTK</sequence>
<protein>
    <submittedName>
        <fullName evidence="1">Uncharacterized protein</fullName>
    </submittedName>
</protein>
<keyword evidence="2" id="KW-1185">Reference proteome</keyword>
<dbReference type="RefSeq" id="WP_137698983.1">
    <property type="nucleotide sequence ID" value="NZ_CP061336.1"/>
</dbReference>
<name>A0A4U7J7D2_9FIRM</name>
<dbReference type="KEGG" id="rher:EHE19_016895"/>